<evidence type="ECO:0000313" key="2">
    <source>
        <dbReference type="EMBL" id="PVM87487.1"/>
    </source>
</evidence>
<dbReference type="PANTHER" id="PTHR31956">
    <property type="entry name" value="NON-SPECIFIC PHOSPHOLIPASE C4-RELATED"/>
    <property type="match status" value="1"/>
</dbReference>
<sequence length="515" mass="54865">MRKVAPYTPIDNVFVLMLENHSFDNVFAFSGIPGLRVATPANANSFEGKSYPAGSNAPVAMPTDPGHEFKDVVEQLCGPGAALPNGGPYGHIDNSGFVANYATSASEGGPPPTSEHWGKIMLGFDTKNQLPVTYQLATNFAVCDTWHSSLPGPTWPNRFFVHGASSGGWTNSPGKADMAAWMTVAGFTYPSGASIFDRLNGANLGWRIYADEYGTLAGSIPQVASLKGVKYKINTSGFSNFANDLQGPYPYAYTFIEPNYGDVTGNTYTGGSSQHPMDSMARGEALIKATYEAIRNSPVWERSLLIVTYDEHGGFYDSVEPPAAPPPNDGSPLDSRINTGGFMFDRYGVRVPAIVISPRIGKGVVDHTLYDHASVPATLERLYGLQPMTDRDRLAKDVLHLLTLPAPRTDCPTVLASPAPEAVAFAAAKAQEPRPAPNQPIPDSGNLQGFLQVLAKTDIELARGDPAAVQAIQAQVARIDTVGEAEAYARAVTTRAELARAAREAASHPPPPSGS</sequence>
<dbReference type="Proteomes" id="UP000245073">
    <property type="component" value="Unassembled WGS sequence"/>
</dbReference>
<dbReference type="OrthoDB" id="9770871at2"/>
<reference evidence="2 3" key="1">
    <citation type="submission" date="2018-04" db="EMBL/GenBank/DDBJ databases">
        <title>The genome sequence of Caulobacter sp. 744.</title>
        <authorList>
            <person name="Gao J."/>
            <person name="Sun J."/>
        </authorList>
    </citation>
    <scope>NUCLEOTIDE SEQUENCE [LARGE SCALE GENOMIC DNA]</scope>
    <source>
        <strain evidence="2 3">774</strain>
    </source>
</reference>
<accession>A0A2T9JUU3</accession>
<proteinExistence type="predicted"/>
<organism evidence="2 3">
    <name type="scientific">Caulobacter endophyticus</name>
    <dbReference type="NCBI Taxonomy" id="2172652"/>
    <lineage>
        <taxon>Bacteria</taxon>
        <taxon>Pseudomonadati</taxon>
        <taxon>Pseudomonadota</taxon>
        <taxon>Alphaproteobacteria</taxon>
        <taxon>Caulobacterales</taxon>
        <taxon>Caulobacteraceae</taxon>
        <taxon>Caulobacter</taxon>
    </lineage>
</organism>
<dbReference type="EMBL" id="QDKQ01000052">
    <property type="protein sequence ID" value="PVM87487.1"/>
    <property type="molecule type" value="Genomic_DNA"/>
</dbReference>
<dbReference type="GO" id="GO:0009395">
    <property type="term" value="P:phospholipid catabolic process"/>
    <property type="evidence" value="ECO:0007669"/>
    <property type="project" value="TreeGrafter"/>
</dbReference>
<evidence type="ECO:0000313" key="3">
    <source>
        <dbReference type="Proteomes" id="UP000245073"/>
    </source>
</evidence>
<name>A0A2T9JUU3_9CAUL</name>
<keyword evidence="1" id="KW-0378">Hydrolase</keyword>
<dbReference type="Gene3D" id="3.40.720.10">
    <property type="entry name" value="Alkaline Phosphatase, subunit A"/>
    <property type="match status" value="2"/>
</dbReference>
<gene>
    <name evidence="2" type="ORF">DDF67_13945</name>
</gene>
<keyword evidence="3" id="KW-1185">Reference proteome</keyword>
<evidence type="ECO:0000256" key="1">
    <source>
        <dbReference type="ARBA" id="ARBA00022801"/>
    </source>
</evidence>
<dbReference type="AlphaFoldDB" id="A0A2T9JUU3"/>
<dbReference type="SUPFAM" id="SSF53649">
    <property type="entry name" value="Alkaline phosphatase-like"/>
    <property type="match status" value="1"/>
</dbReference>
<dbReference type="PANTHER" id="PTHR31956:SF2">
    <property type="entry name" value="NON-SPECIFIC PHOSPHOLIPASE C6"/>
    <property type="match status" value="1"/>
</dbReference>
<comment type="caution">
    <text evidence="2">The sequence shown here is derived from an EMBL/GenBank/DDBJ whole genome shotgun (WGS) entry which is preliminary data.</text>
</comment>
<dbReference type="InterPro" id="IPR007312">
    <property type="entry name" value="Phosphoesterase"/>
</dbReference>
<dbReference type="GO" id="GO:0016788">
    <property type="term" value="F:hydrolase activity, acting on ester bonds"/>
    <property type="evidence" value="ECO:0007669"/>
    <property type="project" value="InterPro"/>
</dbReference>
<dbReference type="InterPro" id="IPR017850">
    <property type="entry name" value="Alkaline_phosphatase_core_sf"/>
</dbReference>
<protein>
    <submittedName>
        <fullName evidence="2">Phosphoesterase</fullName>
    </submittedName>
</protein>
<dbReference type="Pfam" id="PF04185">
    <property type="entry name" value="Phosphoesterase"/>
    <property type="match status" value="1"/>
</dbReference>